<evidence type="ECO:0000256" key="4">
    <source>
        <dbReference type="ARBA" id="ARBA00035244"/>
    </source>
</evidence>
<organism evidence="7 8">
    <name type="scientific">Pseudodesulfovibrio portus</name>
    <dbReference type="NCBI Taxonomy" id="231439"/>
    <lineage>
        <taxon>Bacteria</taxon>
        <taxon>Pseudomonadati</taxon>
        <taxon>Thermodesulfobacteriota</taxon>
        <taxon>Desulfovibrionia</taxon>
        <taxon>Desulfovibrionales</taxon>
        <taxon>Desulfovibrionaceae</taxon>
    </lineage>
</organism>
<comment type="function">
    <text evidence="5">Forms part of the polypeptide exit tunnel.</text>
</comment>
<keyword evidence="3 5" id="KW-0687">Ribonucleoprotein</keyword>
<gene>
    <name evidence="5 7" type="primary">rplD</name>
    <name evidence="7" type="ORF">JCM14722_28370</name>
</gene>
<reference evidence="7" key="1">
    <citation type="submission" date="2022-08" db="EMBL/GenBank/DDBJ databases">
        <title>Genome Sequence of the sulphate-reducing bacterium, Pseudodesulfovibrio portus JCM14722.</title>
        <authorList>
            <person name="Kondo R."/>
            <person name="Kataoka T."/>
        </authorList>
    </citation>
    <scope>NUCLEOTIDE SEQUENCE</scope>
    <source>
        <strain evidence="7">JCM 14722</strain>
    </source>
</reference>
<keyword evidence="5" id="KW-0694">RNA-binding</keyword>
<dbReference type="PANTHER" id="PTHR10746">
    <property type="entry name" value="50S RIBOSOMAL PROTEIN L4"/>
    <property type="match status" value="1"/>
</dbReference>
<dbReference type="HAMAP" id="MF_01328_B">
    <property type="entry name" value="Ribosomal_uL4_B"/>
    <property type="match status" value="1"/>
</dbReference>
<proteinExistence type="inferred from homology"/>
<dbReference type="PANTHER" id="PTHR10746:SF6">
    <property type="entry name" value="LARGE RIBOSOMAL SUBUNIT PROTEIN UL4M"/>
    <property type="match status" value="1"/>
</dbReference>
<dbReference type="NCBIfam" id="TIGR03953">
    <property type="entry name" value="rplD_bact"/>
    <property type="match status" value="1"/>
</dbReference>
<dbReference type="Gene3D" id="3.40.1370.10">
    <property type="match status" value="1"/>
</dbReference>
<evidence type="ECO:0000256" key="6">
    <source>
        <dbReference type="SAM" id="MobiDB-lite"/>
    </source>
</evidence>
<feature type="region of interest" description="Disordered" evidence="6">
    <location>
        <begin position="55"/>
        <end position="87"/>
    </location>
</feature>
<protein>
    <recommendedName>
        <fullName evidence="4 5">Large ribosomal subunit protein uL4</fullName>
    </recommendedName>
</protein>
<evidence type="ECO:0000256" key="3">
    <source>
        <dbReference type="ARBA" id="ARBA00023274"/>
    </source>
</evidence>
<keyword evidence="8" id="KW-1185">Reference proteome</keyword>
<dbReference type="EMBL" id="AP026708">
    <property type="protein sequence ID" value="BDQ35295.1"/>
    <property type="molecule type" value="Genomic_DNA"/>
</dbReference>
<evidence type="ECO:0000313" key="7">
    <source>
        <dbReference type="EMBL" id="BDQ35295.1"/>
    </source>
</evidence>
<name>A0ABN6RW42_9BACT</name>
<sequence length="206" mass="23053">MAKLQIIDQNNKKVGDIELAPEVFEVEIQPEILNLVVRSQRAAKRQGTHATKNRALINGGGRKPWRQKGTGRARAGSSRSPLWRGGATTFGPQPRDYSFKVNKKVRKLALQMALSSRFSEEKLRVVNTIELAEIKTKAFAEIAEKLGLGKTLIVAKDIDEKLALSARNMPHIKVIEADKLNVYDVLLYPELIMLESAAQDVQERLK</sequence>
<dbReference type="Pfam" id="PF00573">
    <property type="entry name" value="Ribosomal_L4"/>
    <property type="match status" value="1"/>
</dbReference>
<comment type="function">
    <text evidence="5">One of the primary rRNA binding proteins, this protein initially binds near the 5'-end of the 23S rRNA. It is important during the early stages of 50S assembly. It makes multiple contacts with different domains of the 23S rRNA in the assembled 50S subunit and ribosome.</text>
</comment>
<comment type="similarity">
    <text evidence="1 5">Belongs to the universal ribosomal protein uL4 family.</text>
</comment>
<dbReference type="InterPro" id="IPR002136">
    <property type="entry name" value="Ribosomal_uL4"/>
</dbReference>
<evidence type="ECO:0000256" key="1">
    <source>
        <dbReference type="ARBA" id="ARBA00010528"/>
    </source>
</evidence>
<dbReference type="Proteomes" id="UP001061361">
    <property type="component" value="Chromosome"/>
</dbReference>
<keyword evidence="5" id="KW-0699">rRNA-binding</keyword>
<dbReference type="GO" id="GO:0005840">
    <property type="term" value="C:ribosome"/>
    <property type="evidence" value="ECO:0007669"/>
    <property type="project" value="UniProtKB-KW"/>
</dbReference>
<accession>A0ABN6RW42</accession>
<keyword evidence="2 5" id="KW-0689">Ribosomal protein</keyword>
<dbReference type="RefSeq" id="WP_264982181.1">
    <property type="nucleotide sequence ID" value="NZ_AP026708.1"/>
</dbReference>
<dbReference type="InterPro" id="IPR013005">
    <property type="entry name" value="Ribosomal_uL4-like"/>
</dbReference>
<comment type="subunit">
    <text evidence="5">Part of the 50S ribosomal subunit.</text>
</comment>
<dbReference type="SUPFAM" id="SSF52166">
    <property type="entry name" value="Ribosomal protein L4"/>
    <property type="match status" value="1"/>
</dbReference>
<evidence type="ECO:0000256" key="2">
    <source>
        <dbReference type="ARBA" id="ARBA00022980"/>
    </source>
</evidence>
<evidence type="ECO:0000313" key="8">
    <source>
        <dbReference type="Proteomes" id="UP001061361"/>
    </source>
</evidence>
<evidence type="ECO:0000256" key="5">
    <source>
        <dbReference type="HAMAP-Rule" id="MF_01328"/>
    </source>
</evidence>
<dbReference type="InterPro" id="IPR023574">
    <property type="entry name" value="Ribosomal_uL4_dom_sf"/>
</dbReference>